<keyword evidence="2" id="KW-1185">Reference proteome</keyword>
<protein>
    <submittedName>
        <fullName evidence="1">Uncharacterized protein</fullName>
    </submittedName>
</protein>
<sequence>MALSTSNLAKYINDAMMARLQANLKLNFTKDIVLEFTRSELRGLTEGDRIKDVSIGKMIDQLRDQGYVVKGKPGSENFRVTFDVETYLSQADTLADLKDGTDYINDLLSEE</sequence>
<dbReference type="Proteomes" id="UP000620327">
    <property type="component" value="Unassembled WGS sequence"/>
</dbReference>
<name>A0A923MKE9_9FIRM</name>
<comment type="caution">
    <text evidence="1">The sequence shown here is derived from an EMBL/GenBank/DDBJ whole genome shotgun (WGS) entry which is preliminary data.</text>
</comment>
<dbReference type="RefSeq" id="WP_187016487.1">
    <property type="nucleotide sequence ID" value="NZ_JACOQI010000093.1"/>
</dbReference>
<gene>
    <name evidence="1" type="ORF">H8Z83_19170</name>
</gene>
<dbReference type="AlphaFoldDB" id="A0A923MKE9"/>
<proteinExistence type="predicted"/>
<accession>A0A923MKE9</accession>
<evidence type="ECO:0000313" key="1">
    <source>
        <dbReference type="EMBL" id="MBC5772392.1"/>
    </source>
</evidence>
<evidence type="ECO:0000313" key="2">
    <source>
        <dbReference type="Proteomes" id="UP000620327"/>
    </source>
</evidence>
<dbReference type="EMBL" id="JACOQI010000093">
    <property type="protein sequence ID" value="MBC5772392.1"/>
    <property type="molecule type" value="Genomic_DNA"/>
</dbReference>
<organism evidence="1 2">
    <name type="scientific">Dysosmobacter segnis</name>
    <dbReference type="NCBI Taxonomy" id="2763042"/>
    <lineage>
        <taxon>Bacteria</taxon>
        <taxon>Bacillati</taxon>
        <taxon>Bacillota</taxon>
        <taxon>Clostridia</taxon>
        <taxon>Eubacteriales</taxon>
        <taxon>Oscillospiraceae</taxon>
        <taxon>Dysosmobacter</taxon>
    </lineage>
</organism>
<reference evidence="1" key="1">
    <citation type="submission" date="2020-08" db="EMBL/GenBank/DDBJ databases">
        <title>Genome public.</title>
        <authorList>
            <person name="Liu C."/>
            <person name="Sun Q."/>
        </authorList>
    </citation>
    <scope>NUCLEOTIDE SEQUENCE</scope>
    <source>
        <strain evidence="1">BX15</strain>
    </source>
</reference>